<dbReference type="SUPFAM" id="SSF48452">
    <property type="entry name" value="TPR-like"/>
    <property type="match status" value="1"/>
</dbReference>
<dbReference type="PANTHER" id="PTHR39328">
    <property type="entry name" value="BLL2871 PROTEIN"/>
    <property type="match status" value="1"/>
</dbReference>
<dbReference type="InterPro" id="IPR010430">
    <property type="entry name" value="DUF1028"/>
</dbReference>
<protein>
    <submittedName>
        <fullName evidence="1">Uncharacterized protein</fullName>
    </submittedName>
</protein>
<keyword evidence="2" id="KW-1185">Reference proteome</keyword>
<reference evidence="1 2" key="1">
    <citation type="journal article" date="2013" name="Biodegradation">
        <title>Quantitative proteomic analysis of ibuprofen-degrading Patulibacter sp. strain I11.</title>
        <authorList>
            <person name="Almeida B."/>
            <person name="Kjeldal H."/>
            <person name="Lolas I."/>
            <person name="Knudsen A.D."/>
            <person name="Carvalho G."/>
            <person name="Nielsen K.L."/>
            <person name="Barreto Crespo M.T."/>
            <person name="Stensballe A."/>
            <person name="Nielsen J.L."/>
        </authorList>
    </citation>
    <scope>NUCLEOTIDE SEQUENCE [LARGE SCALE GENOMIC DNA]</scope>
    <source>
        <strain evidence="1 2">I11</strain>
    </source>
</reference>
<dbReference type="InterPro" id="IPR011990">
    <property type="entry name" value="TPR-like_helical_dom_sf"/>
</dbReference>
<proteinExistence type="predicted"/>
<dbReference type="PANTHER" id="PTHR39328:SF1">
    <property type="entry name" value="BLL2871 PROTEIN"/>
    <property type="match status" value="1"/>
</dbReference>
<sequence length="311" mass="31623">MTFSILAVDHEAQEIGVAVCSHWLGVGSIVPRIRAGVGAAVSQSVSDPALSVALLDAVERGRAPVEAIADMVSRDSARAFRQLAVIDVSGATAAHTGAGCVRFAGHEAASGLSVQGNLLASADVLPAMSAAFAGAAGPLGRRLLSALLAAQGIGGDVRGRQSAGLLVAPMGGEGWRTLIDLRVDDHADPLAELGRLHDLRDAYAAAKRGDERAAASDASAAIEHYLAAAELAPQSAELLLWAGLALVGSGARDAGMSRVRDALDRQPALGELLRRLDPEMAPAAPEVRLALDLPSDASGGSQSGYGDSKAI</sequence>
<accession>H0E1P7</accession>
<evidence type="ECO:0000313" key="1">
    <source>
        <dbReference type="EMBL" id="EHN12390.1"/>
    </source>
</evidence>
<name>H0E1P7_9ACTN</name>
<dbReference type="Pfam" id="PF06267">
    <property type="entry name" value="DUF1028"/>
    <property type="match status" value="1"/>
</dbReference>
<dbReference type="AlphaFoldDB" id="H0E1P7"/>
<dbReference type="InterPro" id="IPR029055">
    <property type="entry name" value="Ntn_hydrolases_N"/>
</dbReference>
<dbReference type="PATRIC" id="fig|1097667.3.peg.706"/>
<dbReference type="SUPFAM" id="SSF56235">
    <property type="entry name" value="N-terminal nucleophile aminohydrolases (Ntn hydrolases)"/>
    <property type="match status" value="1"/>
</dbReference>
<dbReference type="EMBL" id="AGUD01000028">
    <property type="protein sequence ID" value="EHN12390.1"/>
    <property type="molecule type" value="Genomic_DNA"/>
</dbReference>
<dbReference type="Gene3D" id="3.60.20.10">
    <property type="entry name" value="Glutamine Phosphoribosylpyrophosphate, subunit 1, domain 1"/>
    <property type="match status" value="1"/>
</dbReference>
<organism evidence="1 2">
    <name type="scientific">Patulibacter medicamentivorans</name>
    <dbReference type="NCBI Taxonomy" id="1097667"/>
    <lineage>
        <taxon>Bacteria</taxon>
        <taxon>Bacillati</taxon>
        <taxon>Actinomycetota</taxon>
        <taxon>Thermoleophilia</taxon>
        <taxon>Solirubrobacterales</taxon>
        <taxon>Patulibacteraceae</taxon>
        <taxon>Patulibacter</taxon>
    </lineage>
</organism>
<comment type="caution">
    <text evidence="1">The sequence shown here is derived from an EMBL/GenBank/DDBJ whole genome shotgun (WGS) entry which is preliminary data.</text>
</comment>
<gene>
    <name evidence="1" type="ORF">PAI11_07090</name>
</gene>
<evidence type="ECO:0000313" key="2">
    <source>
        <dbReference type="Proteomes" id="UP000005143"/>
    </source>
</evidence>
<dbReference type="RefSeq" id="WP_007570960.1">
    <property type="nucleotide sequence ID" value="NZ_AGUD01000028.1"/>
</dbReference>
<dbReference type="Proteomes" id="UP000005143">
    <property type="component" value="Unassembled WGS sequence"/>
</dbReference>